<dbReference type="Pfam" id="PF04402">
    <property type="entry name" value="SIMPL"/>
    <property type="match status" value="1"/>
</dbReference>
<dbReference type="PANTHER" id="PTHR34387:SF1">
    <property type="entry name" value="PERIPLASMIC IMMUNOGENIC PROTEIN"/>
    <property type="match status" value="1"/>
</dbReference>
<dbReference type="OrthoDB" id="3335918at2759"/>
<gene>
    <name evidence="1" type="ORF">BDV25DRAFT_147474</name>
</gene>
<dbReference type="EMBL" id="ML742028">
    <property type="protein sequence ID" value="KAE8154550.1"/>
    <property type="molecule type" value="Genomic_DNA"/>
</dbReference>
<dbReference type="AlphaFoldDB" id="A0A5N6U7M4"/>
<dbReference type="GO" id="GO:0006974">
    <property type="term" value="P:DNA damage response"/>
    <property type="evidence" value="ECO:0007669"/>
    <property type="project" value="TreeGrafter"/>
</dbReference>
<proteinExistence type="predicted"/>
<dbReference type="PANTHER" id="PTHR34387">
    <property type="entry name" value="SLR1258 PROTEIN"/>
    <property type="match status" value="1"/>
</dbReference>
<reference evidence="1 2" key="1">
    <citation type="submission" date="2019-04" db="EMBL/GenBank/DDBJ databases">
        <title>Friends and foes A comparative genomics study of 23 Aspergillus species from section Flavi.</title>
        <authorList>
            <consortium name="DOE Joint Genome Institute"/>
            <person name="Kjaerbolling I."/>
            <person name="Vesth T."/>
            <person name="Frisvad J.C."/>
            <person name="Nybo J.L."/>
            <person name="Theobald S."/>
            <person name="Kildgaard S."/>
            <person name="Isbrandt T."/>
            <person name="Kuo A."/>
            <person name="Sato A."/>
            <person name="Lyhne E.K."/>
            <person name="Kogle M.E."/>
            <person name="Wiebenga A."/>
            <person name="Kun R.S."/>
            <person name="Lubbers R.J."/>
            <person name="Makela M.R."/>
            <person name="Barry K."/>
            <person name="Chovatia M."/>
            <person name="Clum A."/>
            <person name="Daum C."/>
            <person name="Haridas S."/>
            <person name="He G."/>
            <person name="LaButti K."/>
            <person name="Lipzen A."/>
            <person name="Mondo S."/>
            <person name="Riley R."/>
            <person name="Salamov A."/>
            <person name="Simmons B.A."/>
            <person name="Magnuson J.K."/>
            <person name="Henrissat B."/>
            <person name="Mortensen U.H."/>
            <person name="Larsen T.O."/>
            <person name="Devries R.P."/>
            <person name="Grigoriev I.V."/>
            <person name="Machida M."/>
            <person name="Baker S.E."/>
            <person name="Andersen M.R."/>
        </authorList>
    </citation>
    <scope>NUCLEOTIDE SEQUENCE [LARGE SCALE GENOMIC DNA]</scope>
    <source>
        <strain evidence="1 2">IBT 18842</strain>
    </source>
</reference>
<dbReference type="Proteomes" id="UP000325780">
    <property type="component" value="Unassembled WGS sequence"/>
</dbReference>
<keyword evidence="2" id="KW-1185">Reference proteome</keyword>
<sequence length="221" mass="24367">MSLKIHTVGTSTIERRAERAVISLTVSKEGPDQATVSQDVTRVSNNLQSHLGTIAPQSESDNTAAVTVWNMSSISTGSYLPWDHDKEQHKERVYTARTNFDVRFRDFSRLGEFVSQMAMESLVSVESIDWQLTDDTNKTLGQESRKLAVKDALSKARDYVDALGLTEVKPLEVDDTFTDGGRPIAMYASARGRGFGGGETLNFVPEDCKVSCSVKMTLEGH</sequence>
<name>A0A5N6U7M4_ASPAV</name>
<evidence type="ECO:0000313" key="1">
    <source>
        <dbReference type="EMBL" id="KAE8154550.1"/>
    </source>
</evidence>
<protein>
    <recommendedName>
        <fullName evidence="3">DUF541 domain-containing protein</fullName>
    </recommendedName>
</protein>
<dbReference type="InterPro" id="IPR007497">
    <property type="entry name" value="SIMPL/DUF541"/>
</dbReference>
<dbReference type="Gene3D" id="3.30.70.2970">
    <property type="entry name" value="Protein of unknown function (DUF541), domain 2"/>
    <property type="match status" value="1"/>
</dbReference>
<dbReference type="Gene3D" id="3.30.110.170">
    <property type="entry name" value="Protein of unknown function (DUF541), domain 1"/>
    <property type="match status" value="1"/>
</dbReference>
<organism evidence="1 2">
    <name type="scientific">Aspergillus avenaceus</name>
    <dbReference type="NCBI Taxonomy" id="36643"/>
    <lineage>
        <taxon>Eukaryota</taxon>
        <taxon>Fungi</taxon>
        <taxon>Dikarya</taxon>
        <taxon>Ascomycota</taxon>
        <taxon>Pezizomycotina</taxon>
        <taxon>Eurotiomycetes</taxon>
        <taxon>Eurotiomycetidae</taxon>
        <taxon>Eurotiales</taxon>
        <taxon>Aspergillaceae</taxon>
        <taxon>Aspergillus</taxon>
        <taxon>Aspergillus subgen. Circumdati</taxon>
    </lineage>
</organism>
<evidence type="ECO:0008006" key="3">
    <source>
        <dbReference type="Google" id="ProtNLM"/>
    </source>
</evidence>
<evidence type="ECO:0000313" key="2">
    <source>
        <dbReference type="Proteomes" id="UP000325780"/>
    </source>
</evidence>
<accession>A0A5N6U7M4</accession>
<dbReference type="InterPro" id="IPR052022">
    <property type="entry name" value="26kDa_periplasmic_antigen"/>
</dbReference>